<dbReference type="InterPro" id="IPR000210">
    <property type="entry name" value="BTB/POZ_dom"/>
</dbReference>
<evidence type="ECO:0000313" key="2">
    <source>
        <dbReference type="EMBL" id="CAE8629445.1"/>
    </source>
</evidence>
<evidence type="ECO:0000313" key="3">
    <source>
        <dbReference type="Proteomes" id="UP000654075"/>
    </source>
</evidence>
<dbReference type="SUPFAM" id="SSF54695">
    <property type="entry name" value="POZ domain"/>
    <property type="match status" value="1"/>
</dbReference>
<accession>A0A813GVS7</accession>
<reference evidence="2" key="1">
    <citation type="submission" date="2021-02" db="EMBL/GenBank/DDBJ databases">
        <authorList>
            <person name="Dougan E. K."/>
            <person name="Rhodes N."/>
            <person name="Thang M."/>
            <person name="Chan C."/>
        </authorList>
    </citation>
    <scope>NUCLEOTIDE SEQUENCE</scope>
</reference>
<evidence type="ECO:0000259" key="1">
    <source>
        <dbReference type="PROSITE" id="PS50097"/>
    </source>
</evidence>
<dbReference type="SMART" id="SM00225">
    <property type="entry name" value="BTB"/>
    <property type="match status" value="1"/>
</dbReference>
<dbReference type="PANTHER" id="PTHR46672">
    <property type="entry name" value="OS08G0495500 PROTEIN-RELATED"/>
    <property type="match status" value="1"/>
</dbReference>
<keyword evidence="3" id="KW-1185">Reference proteome</keyword>
<dbReference type="Proteomes" id="UP000654075">
    <property type="component" value="Unassembled WGS sequence"/>
</dbReference>
<protein>
    <recommendedName>
        <fullName evidence="1">BTB domain-containing protein</fullName>
    </recommendedName>
</protein>
<dbReference type="OMA" id="CNDKATH"/>
<dbReference type="InterPro" id="IPR044714">
    <property type="entry name" value="AtSIBP1-like"/>
</dbReference>
<dbReference type="PANTHER" id="PTHR46672:SF8">
    <property type="entry name" value="BTB DOMAIN-CONTAINING PROTEIN"/>
    <property type="match status" value="1"/>
</dbReference>
<feature type="domain" description="BTB" evidence="1">
    <location>
        <begin position="114"/>
        <end position="181"/>
    </location>
</feature>
<dbReference type="AlphaFoldDB" id="A0A813GVS7"/>
<proteinExistence type="predicted"/>
<dbReference type="InterPro" id="IPR011333">
    <property type="entry name" value="SKP1/BTB/POZ_sf"/>
</dbReference>
<comment type="caution">
    <text evidence="2">The sequence shown here is derived from an EMBL/GenBank/DDBJ whole genome shotgun (WGS) entry which is preliminary data.</text>
</comment>
<name>A0A813GVS7_POLGL</name>
<dbReference type="Pfam" id="PF00651">
    <property type="entry name" value="BTB"/>
    <property type="match status" value="1"/>
</dbReference>
<dbReference type="PROSITE" id="PS50097">
    <property type="entry name" value="BTB"/>
    <property type="match status" value="1"/>
</dbReference>
<sequence>MMISQGADPTLKAPDACQSGVVFFKADKKKTDIEICFGGLSAITALMNIRLQIVECVNQEGRMIDEYSTIIEWFGKLLAVFSRPDPSGRKKVMVSMDSSVIHVWDMMCNDKATHDVSFHTADGSVSAHASILSKCSPVLAAMLSSDMTEGRKRLIEVKDTPGAGVQLFLELMYTGSTGSELVLEAALSALDLAHMWQVHNVVRMLEQILQEMLSDDNFASVAEAAQLKDLKVLMCACKAFGAASTSVQAQLTARGCPVPVLALMGVSEERFGKPAKKRRTW</sequence>
<dbReference type="OrthoDB" id="420024at2759"/>
<dbReference type="EMBL" id="CAJNNV010029643">
    <property type="protein sequence ID" value="CAE8629445.1"/>
    <property type="molecule type" value="Genomic_DNA"/>
</dbReference>
<dbReference type="CDD" id="cd18186">
    <property type="entry name" value="BTB_POZ_ZBTB_KLHL-like"/>
    <property type="match status" value="1"/>
</dbReference>
<gene>
    <name evidence="2" type="ORF">PGLA1383_LOCUS45922</name>
</gene>
<dbReference type="Gene3D" id="3.30.710.10">
    <property type="entry name" value="Potassium Channel Kv1.1, Chain A"/>
    <property type="match status" value="1"/>
</dbReference>
<organism evidence="2 3">
    <name type="scientific">Polarella glacialis</name>
    <name type="common">Dinoflagellate</name>
    <dbReference type="NCBI Taxonomy" id="89957"/>
    <lineage>
        <taxon>Eukaryota</taxon>
        <taxon>Sar</taxon>
        <taxon>Alveolata</taxon>
        <taxon>Dinophyceae</taxon>
        <taxon>Suessiales</taxon>
        <taxon>Suessiaceae</taxon>
        <taxon>Polarella</taxon>
    </lineage>
</organism>